<dbReference type="GO" id="GO:0008483">
    <property type="term" value="F:transaminase activity"/>
    <property type="evidence" value="ECO:0007669"/>
    <property type="project" value="UniProtKB-KW"/>
</dbReference>
<comment type="similarity">
    <text evidence="1">Belongs to the DegT/DnrJ/EryC1 family.</text>
</comment>
<evidence type="ECO:0000313" key="3">
    <source>
        <dbReference type="Proteomes" id="UP001079657"/>
    </source>
</evidence>
<sequence>MSKTEARKEFLPYALPLIEEDEINEMVDTLKSGWISKGPKTIEFEKKFAEFVGAKHAIATNSATSALHLALVAAGIGEGDEVITTPMTFAASANTITHVGATPVFVDIDPDTYCIDVNKIEEKITSKTKAIVPVHYSGQACDMDKIMEIAKKYNLFVSEDAAHAVYTQYKGKMIGGIGDTASFSFYATKNLATGEGGMLTTNSDEIAEKVRVMSLHGMSKAAWNRYGKGGSWRYDIEYPGYKYNMTDMQAALGLHQLKKLDRMQEIRTDIAKSYNEAFADMPEIITPKTLDYTTTHAWHLYVIQVNDELLTINRDKFIEELAEENIGTSVHFIPVHLHPYYKRTFGHKEGNFPVCEKIFSRMLSLPLYPVMTKQDTEDVIYAVKRIVEKYRK</sequence>
<name>A0ABT4CN85_9CLOT</name>
<dbReference type="Gene3D" id="3.40.640.10">
    <property type="entry name" value="Type I PLP-dependent aspartate aminotransferase-like (Major domain)"/>
    <property type="match status" value="1"/>
</dbReference>
<organism evidence="2 3">
    <name type="scientific">Clostridium ganghwense</name>
    <dbReference type="NCBI Taxonomy" id="312089"/>
    <lineage>
        <taxon>Bacteria</taxon>
        <taxon>Bacillati</taxon>
        <taxon>Bacillota</taxon>
        <taxon>Clostridia</taxon>
        <taxon>Eubacteriales</taxon>
        <taxon>Clostridiaceae</taxon>
        <taxon>Clostridium</taxon>
    </lineage>
</organism>
<dbReference type="PANTHER" id="PTHR30244:SF34">
    <property type="entry name" value="DTDP-4-AMINO-4,6-DIDEOXYGALACTOSE TRANSAMINASE"/>
    <property type="match status" value="1"/>
</dbReference>
<reference evidence="2" key="1">
    <citation type="submission" date="2022-12" db="EMBL/GenBank/DDBJ databases">
        <authorList>
            <person name="Wang J."/>
        </authorList>
    </citation>
    <scope>NUCLEOTIDE SEQUENCE</scope>
    <source>
        <strain evidence="2">HY-42-06</strain>
    </source>
</reference>
<protein>
    <submittedName>
        <fullName evidence="2">DegT/DnrJ/EryC1/StrS aminotransferase family protein</fullName>
    </submittedName>
</protein>
<dbReference type="EMBL" id="JAPQES010000002">
    <property type="protein sequence ID" value="MCY6370497.1"/>
    <property type="molecule type" value="Genomic_DNA"/>
</dbReference>
<keyword evidence="1" id="KW-0663">Pyridoxal phosphate</keyword>
<dbReference type="RefSeq" id="WP_268049232.1">
    <property type="nucleotide sequence ID" value="NZ_JAPQES010000002.1"/>
</dbReference>
<dbReference type="SUPFAM" id="SSF53383">
    <property type="entry name" value="PLP-dependent transferases"/>
    <property type="match status" value="1"/>
</dbReference>
<dbReference type="Pfam" id="PF01041">
    <property type="entry name" value="DegT_DnrJ_EryC1"/>
    <property type="match status" value="1"/>
</dbReference>
<dbReference type="InterPro" id="IPR000653">
    <property type="entry name" value="DegT/StrS_aminotransferase"/>
</dbReference>
<gene>
    <name evidence="2" type="ORF">OXH55_07595</name>
</gene>
<dbReference type="Gene3D" id="3.90.1150.10">
    <property type="entry name" value="Aspartate Aminotransferase, domain 1"/>
    <property type="match status" value="1"/>
</dbReference>
<keyword evidence="2" id="KW-0032">Aminotransferase</keyword>
<dbReference type="InterPro" id="IPR015421">
    <property type="entry name" value="PyrdxlP-dep_Trfase_major"/>
</dbReference>
<evidence type="ECO:0000256" key="1">
    <source>
        <dbReference type="RuleBase" id="RU004508"/>
    </source>
</evidence>
<evidence type="ECO:0000313" key="2">
    <source>
        <dbReference type="EMBL" id="MCY6370497.1"/>
    </source>
</evidence>
<dbReference type="CDD" id="cd00616">
    <property type="entry name" value="AHBA_syn"/>
    <property type="match status" value="1"/>
</dbReference>
<accession>A0ABT4CN85</accession>
<dbReference type="InterPro" id="IPR015422">
    <property type="entry name" value="PyrdxlP-dep_Trfase_small"/>
</dbReference>
<dbReference type="Proteomes" id="UP001079657">
    <property type="component" value="Unassembled WGS sequence"/>
</dbReference>
<proteinExistence type="inferred from homology"/>
<dbReference type="PIRSF" id="PIRSF000390">
    <property type="entry name" value="PLP_StrS"/>
    <property type="match status" value="1"/>
</dbReference>
<dbReference type="PANTHER" id="PTHR30244">
    <property type="entry name" value="TRANSAMINASE"/>
    <property type="match status" value="1"/>
</dbReference>
<keyword evidence="2" id="KW-0808">Transferase</keyword>
<dbReference type="InterPro" id="IPR015424">
    <property type="entry name" value="PyrdxlP-dep_Trfase"/>
</dbReference>
<keyword evidence="3" id="KW-1185">Reference proteome</keyword>
<comment type="caution">
    <text evidence="2">The sequence shown here is derived from an EMBL/GenBank/DDBJ whole genome shotgun (WGS) entry which is preliminary data.</text>
</comment>